<dbReference type="CDD" id="cd00371">
    <property type="entry name" value="HMA"/>
    <property type="match status" value="1"/>
</dbReference>
<dbReference type="InterPro" id="IPR027256">
    <property type="entry name" value="P-typ_ATPase_IB"/>
</dbReference>
<gene>
    <name evidence="12" type="ORF">WG622_00265</name>
</gene>
<organism evidence="12 13">
    <name type="scientific">Cognatishimia coralii</name>
    <dbReference type="NCBI Taxonomy" id="3083254"/>
    <lineage>
        <taxon>Bacteria</taxon>
        <taxon>Pseudomonadati</taxon>
        <taxon>Pseudomonadota</taxon>
        <taxon>Alphaproteobacteria</taxon>
        <taxon>Rhodobacterales</taxon>
        <taxon>Paracoccaceae</taxon>
        <taxon>Cognatishimia</taxon>
    </lineage>
</organism>
<evidence type="ECO:0000256" key="7">
    <source>
        <dbReference type="ARBA" id="ARBA00022967"/>
    </source>
</evidence>
<dbReference type="InterPro" id="IPR023214">
    <property type="entry name" value="HAD_sf"/>
</dbReference>
<keyword evidence="3 10" id="KW-0812">Transmembrane</keyword>
<keyword evidence="10" id="KW-1003">Cell membrane</keyword>
<dbReference type="EMBL" id="JBBGAZ010000001">
    <property type="protein sequence ID" value="MEJ5216660.1"/>
    <property type="molecule type" value="Genomic_DNA"/>
</dbReference>
<proteinExistence type="inferred from homology"/>
<keyword evidence="8 10" id="KW-1133">Transmembrane helix</keyword>
<feature type="transmembrane region" description="Helical" evidence="10">
    <location>
        <begin position="346"/>
        <end position="368"/>
    </location>
</feature>
<evidence type="ECO:0000256" key="4">
    <source>
        <dbReference type="ARBA" id="ARBA00022723"/>
    </source>
</evidence>
<dbReference type="InterPro" id="IPR023299">
    <property type="entry name" value="ATPase_P-typ_cyto_dom_N"/>
</dbReference>
<dbReference type="Gene3D" id="3.40.1110.10">
    <property type="entry name" value="Calcium-transporting ATPase, cytoplasmic domain N"/>
    <property type="match status" value="1"/>
</dbReference>
<keyword evidence="4 10" id="KW-0479">Metal-binding</keyword>
<dbReference type="InterPro" id="IPR059000">
    <property type="entry name" value="ATPase_P-type_domA"/>
</dbReference>
<dbReference type="NCBIfam" id="TIGR01494">
    <property type="entry name" value="ATPase_P-type"/>
    <property type="match status" value="1"/>
</dbReference>
<feature type="transmembrane region" description="Helical" evidence="10">
    <location>
        <begin position="690"/>
        <end position="709"/>
    </location>
</feature>
<dbReference type="InterPro" id="IPR036412">
    <property type="entry name" value="HAD-like_sf"/>
</dbReference>
<feature type="transmembrane region" description="Helical" evidence="10">
    <location>
        <begin position="162"/>
        <end position="182"/>
    </location>
</feature>
<dbReference type="RefSeq" id="WP_339401751.1">
    <property type="nucleotide sequence ID" value="NZ_JBBGAZ010000001.1"/>
</dbReference>
<feature type="transmembrane region" description="Helical" evidence="10">
    <location>
        <begin position="118"/>
        <end position="141"/>
    </location>
</feature>
<evidence type="ECO:0000313" key="13">
    <source>
        <dbReference type="Proteomes" id="UP001368270"/>
    </source>
</evidence>
<dbReference type="SUPFAM" id="SSF56784">
    <property type="entry name" value="HAD-like"/>
    <property type="match status" value="1"/>
</dbReference>
<dbReference type="InterPro" id="IPR036163">
    <property type="entry name" value="HMA_dom_sf"/>
</dbReference>
<dbReference type="Gene3D" id="2.70.150.10">
    <property type="entry name" value="Calcium-transporting ATPase, cytoplasmic transduction domain A"/>
    <property type="match status" value="1"/>
</dbReference>
<dbReference type="Gene3D" id="3.30.70.100">
    <property type="match status" value="1"/>
</dbReference>
<keyword evidence="6 10" id="KW-0067">ATP-binding</keyword>
<dbReference type="SFLD" id="SFLDF00027">
    <property type="entry name" value="p-type_atpase"/>
    <property type="match status" value="1"/>
</dbReference>
<dbReference type="PROSITE" id="PS00154">
    <property type="entry name" value="ATPASE_E1_E2"/>
    <property type="match status" value="1"/>
</dbReference>
<evidence type="ECO:0000256" key="1">
    <source>
        <dbReference type="ARBA" id="ARBA00004127"/>
    </source>
</evidence>
<dbReference type="PANTHER" id="PTHR43520">
    <property type="entry name" value="ATP7, ISOFORM B"/>
    <property type="match status" value="1"/>
</dbReference>
<keyword evidence="13" id="KW-1185">Reference proteome</keyword>
<sequence>MAQATRVQIDITGMNCGSCVGRVERALTDVPDVAEASVNLASESALVSLASKGHVDRVLAALNEAGYPGSVRQAEAPRRDKSEEIENLRRSVILAAILAAPVFFAEMGGHLYPPLHHWIAANIGLGTSHVLQFLLTALILIGPGRQFYQLGIPSLLKGAPDMNALVALGTLAAFGFSVVATFAPSILPAGSANVYYEAAAVIVVLILFGRYLEARAKGRAGDAIAELVGLAPKTARVLRGGGHKDVPISDIAVGDLLQARPGERIAVDGVVTKGSSYVDEAMLTGEPVPAAKGAGDDVIAGTINGQGVLTYRAEKIGAETVLARIVAMVEEAQGAKLPIQALVDRITLWFVPAIIGVAVVTFGIWLLFGPSPSLISAIVASVSVLIIACPCAMGLATPTSIVVGTGRAAQWHVLFRRGDALQRLQNVDVVALDKTGTLTMGRPEVSGIFVAEGLEEDEVLKVAASVEQHSEHPLARAIVDAAQARGLALCQSTVVTAHTGRGIEARTDEHHIHLGSGRFMADIGASTQDFEQQAQTAALAGQTPIFLAVAGRCLALILVSDQLRDTTPAAIGNLKARGLEVVMITGDTEATAQAIARDLGIDRVIAGVLPEGKSEAIRALQSGQRSVAFVGDGINDAPALAQADVGIAIGTGTDVAIETADVVPMSPDLNGVINALDVSKATMRNIRQNLGWAFGYNVLLIPVAAGVLVPFGGPLLSPMLAAGAMALSSVFVVTNALRLRLLRPALPSKGTLS</sequence>
<accession>A0ABU8QB66</accession>
<evidence type="ECO:0000256" key="10">
    <source>
        <dbReference type="RuleBase" id="RU362081"/>
    </source>
</evidence>
<dbReference type="InterPro" id="IPR023298">
    <property type="entry name" value="ATPase_P-typ_TM_dom_sf"/>
</dbReference>
<feature type="transmembrane region" description="Helical" evidence="10">
    <location>
        <begin position="374"/>
        <end position="397"/>
    </location>
</feature>
<keyword evidence="9 10" id="KW-0472">Membrane</keyword>
<dbReference type="Pfam" id="PF00403">
    <property type="entry name" value="HMA"/>
    <property type="match status" value="1"/>
</dbReference>
<dbReference type="SUPFAM" id="SSF81653">
    <property type="entry name" value="Calcium ATPase, transduction domain A"/>
    <property type="match status" value="1"/>
</dbReference>
<dbReference type="PRINTS" id="PR00119">
    <property type="entry name" value="CATATPASE"/>
</dbReference>
<dbReference type="Proteomes" id="UP001368270">
    <property type="component" value="Unassembled WGS sequence"/>
</dbReference>
<dbReference type="PROSITE" id="PS50846">
    <property type="entry name" value="HMA_2"/>
    <property type="match status" value="1"/>
</dbReference>
<evidence type="ECO:0000259" key="11">
    <source>
        <dbReference type="PROSITE" id="PS50846"/>
    </source>
</evidence>
<dbReference type="NCBIfam" id="TIGR01525">
    <property type="entry name" value="ATPase-IB_hvy"/>
    <property type="match status" value="1"/>
</dbReference>
<dbReference type="InterPro" id="IPR044492">
    <property type="entry name" value="P_typ_ATPase_HD_dom"/>
</dbReference>
<name>A0ABU8QB66_9RHOB</name>
<dbReference type="PANTHER" id="PTHR43520:SF8">
    <property type="entry name" value="P-TYPE CU(+) TRANSPORTER"/>
    <property type="match status" value="1"/>
</dbReference>
<dbReference type="InterPro" id="IPR001757">
    <property type="entry name" value="P_typ_ATPase"/>
</dbReference>
<dbReference type="SUPFAM" id="SSF55008">
    <property type="entry name" value="HMA, heavy metal-associated domain"/>
    <property type="match status" value="1"/>
</dbReference>
<feature type="transmembrane region" description="Helical" evidence="10">
    <location>
        <begin position="194"/>
        <end position="212"/>
    </location>
</feature>
<feature type="domain" description="HMA" evidence="11">
    <location>
        <begin position="5"/>
        <end position="70"/>
    </location>
</feature>
<dbReference type="SUPFAM" id="SSF81665">
    <property type="entry name" value="Calcium ATPase, transmembrane domain M"/>
    <property type="match status" value="1"/>
</dbReference>
<protein>
    <submittedName>
        <fullName evidence="12">Heavy metal translocating P-type ATPase</fullName>
    </submittedName>
</protein>
<dbReference type="PRINTS" id="PR00943">
    <property type="entry name" value="CUATPASE"/>
</dbReference>
<comment type="similarity">
    <text evidence="2 10">Belongs to the cation transport ATPase (P-type) (TC 3.A.3) family. Type IB subfamily.</text>
</comment>
<evidence type="ECO:0000256" key="8">
    <source>
        <dbReference type="ARBA" id="ARBA00022989"/>
    </source>
</evidence>
<dbReference type="InterPro" id="IPR008250">
    <property type="entry name" value="ATPase_P-typ_transduc_dom_A_sf"/>
</dbReference>
<dbReference type="SFLD" id="SFLDG00002">
    <property type="entry name" value="C1.7:_P-type_atpase_like"/>
    <property type="match status" value="1"/>
</dbReference>
<comment type="subcellular location">
    <subcellularLocation>
        <location evidence="10">Cell membrane</location>
    </subcellularLocation>
    <subcellularLocation>
        <location evidence="1">Endomembrane system</location>
        <topology evidence="1">Multi-pass membrane protein</topology>
    </subcellularLocation>
</comment>
<evidence type="ECO:0000313" key="12">
    <source>
        <dbReference type="EMBL" id="MEJ5216660.1"/>
    </source>
</evidence>
<evidence type="ECO:0000256" key="3">
    <source>
        <dbReference type="ARBA" id="ARBA00022692"/>
    </source>
</evidence>
<evidence type="ECO:0000256" key="9">
    <source>
        <dbReference type="ARBA" id="ARBA00023136"/>
    </source>
</evidence>
<dbReference type="Pfam" id="PF00122">
    <property type="entry name" value="E1-E2_ATPase"/>
    <property type="match status" value="1"/>
</dbReference>
<feature type="transmembrane region" description="Helical" evidence="10">
    <location>
        <begin position="91"/>
        <end position="112"/>
    </location>
</feature>
<dbReference type="Pfam" id="PF00702">
    <property type="entry name" value="Hydrolase"/>
    <property type="match status" value="1"/>
</dbReference>
<dbReference type="InterPro" id="IPR006121">
    <property type="entry name" value="HMA_dom"/>
</dbReference>
<feature type="transmembrane region" description="Helical" evidence="10">
    <location>
        <begin position="715"/>
        <end position="737"/>
    </location>
</feature>
<dbReference type="CDD" id="cd02094">
    <property type="entry name" value="P-type_ATPase_Cu-like"/>
    <property type="match status" value="1"/>
</dbReference>
<dbReference type="InterPro" id="IPR017969">
    <property type="entry name" value="Heavy-metal-associated_CS"/>
</dbReference>
<evidence type="ECO:0000256" key="5">
    <source>
        <dbReference type="ARBA" id="ARBA00022741"/>
    </source>
</evidence>
<dbReference type="Gene3D" id="3.40.50.1000">
    <property type="entry name" value="HAD superfamily/HAD-like"/>
    <property type="match status" value="1"/>
</dbReference>
<comment type="caution">
    <text evidence="12">The sequence shown here is derived from an EMBL/GenBank/DDBJ whole genome shotgun (WGS) entry which is preliminary data.</text>
</comment>
<keyword evidence="7" id="KW-1278">Translocase</keyword>
<dbReference type="SFLD" id="SFLDS00003">
    <property type="entry name" value="Haloacid_Dehalogenase"/>
    <property type="match status" value="1"/>
</dbReference>
<evidence type="ECO:0000256" key="2">
    <source>
        <dbReference type="ARBA" id="ARBA00006024"/>
    </source>
</evidence>
<dbReference type="NCBIfam" id="TIGR01511">
    <property type="entry name" value="ATPase-IB1_Cu"/>
    <property type="match status" value="1"/>
</dbReference>
<reference evidence="12 13" key="1">
    <citation type="submission" date="2024-03" db="EMBL/GenBank/DDBJ databases">
        <title>Cognatishimia coralii sp. nov., a marine bacterium isolated from coral surrounding seawater.</title>
        <authorList>
            <person name="Liu X."/>
            <person name="Liu S."/>
            <person name="Sun H."/>
            <person name="Zhang Y."/>
        </authorList>
    </citation>
    <scope>NUCLEOTIDE SEQUENCE [LARGE SCALE GENOMIC DNA]</scope>
    <source>
        <strain evidence="12 13">D5M38</strain>
    </source>
</reference>
<dbReference type="PROSITE" id="PS01047">
    <property type="entry name" value="HMA_1"/>
    <property type="match status" value="1"/>
</dbReference>
<keyword evidence="5 10" id="KW-0547">Nucleotide-binding</keyword>
<dbReference type="InterPro" id="IPR018303">
    <property type="entry name" value="ATPase_P-typ_P_site"/>
</dbReference>
<evidence type="ECO:0000256" key="6">
    <source>
        <dbReference type="ARBA" id="ARBA00022840"/>
    </source>
</evidence>